<dbReference type="Proteomes" id="UP000662111">
    <property type="component" value="Unassembled WGS sequence"/>
</dbReference>
<evidence type="ECO:0000256" key="2">
    <source>
        <dbReference type="ARBA" id="ARBA00022801"/>
    </source>
</evidence>
<dbReference type="EMBL" id="BMLB01000001">
    <property type="protein sequence ID" value="GGK56766.1"/>
    <property type="molecule type" value="Genomic_DNA"/>
</dbReference>
<feature type="compositionally biased region" description="Low complexity" evidence="3">
    <location>
        <begin position="26"/>
        <end position="38"/>
    </location>
</feature>
<feature type="region of interest" description="Disordered" evidence="3">
    <location>
        <begin position="22"/>
        <end position="54"/>
    </location>
</feature>
<sequence>MAVGLLVLCAVVVLWLVAQTTGEDTASPARPASSASPAGNDGPTGTDTRDWDDIDACADDVLPPELEEVADDVEAGGPFEFPGKDGSTFGNYEGYLPDESRGYYREYTVETPGLEHRGARRIVTGGGSGDLPDVWYFTDDHYESFCEFAP</sequence>
<gene>
    <name evidence="5" type="ORF">GCM10011509_01410</name>
</gene>
<dbReference type="Pfam" id="PF00545">
    <property type="entry name" value="Ribonuclease"/>
    <property type="match status" value="1"/>
</dbReference>
<keyword evidence="4" id="KW-0732">Signal</keyword>
<dbReference type="Gene3D" id="3.10.450.30">
    <property type="entry name" value="Microbial ribonucleases"/>
    <property type="match status" value="1"/>
</dbReference>
<evidence type="ECO:0000313" key="5">
    <source>
        <dbReference type="EMBL" id="GGK56766.1"/>
    </source>
</evidence>
<keyword evidence="1" id="KW-0540">Nuclease</keyword>
<keyword evidence="6" id="KW-1185">Reference proteome</keyword>
<reference evidence="6" key="1">
    <citation type="journal article" date="2019" name="Int. J. Syst. Evol. Microbiol.">
        <title>The Global Catalogue of Microorganisms (GCM) 10K type strain sequencing project: providing services to taxonomists for standard genome sequencing and annotation.</title>
        <authorList>
            <consortium name="The Broad Institute Genomics Platform"/>
            <consortium name="The Broad Institute Genome Sequencing Center for Infectious Disease"/>
            <person name="Wu L."/>
            <person name="Ma J."/>
        </authorList>
    </citation>
    <scope>NUCLEOTIDE SEQUENCE [LARGE SCALE GENOMIC DNA]</scope>
    <source>
        <strain evidence="6">CGMCC 1.5362</strain>
    </source>
</reference>
<name>A0ABQ2F2W5_9MICO</name>
<comment type="caution">
    <text evidence="5">The sequence shown here is derived from an EMBL/GenBank/DDBJ whole genome shotgun (WGS) entry which is preliminary data.</text>
</comment>
<protein>
    <submittedName>
        <fullName evidence="5">Ribonuclease</fullName>
    </submittedName>
</protein>
<keyword evidence="2" id="KW-0378">Hydrolase</keyword>
<dbReference type="InterPro" id="IPR000026">
    <property type="entry name" value="N1-like"/>
</dbReference>
<evidence type="ECO:0000256" key="1">
    <source>
        <dbReference type="ARBA" id="ARBA00022722"/>
    </source>
</evidence>
<proteinExistence type="predicted"/>
<dbReference type="SUPFAM" id="SSF53933">
    <property type="entry name" value="Microbial ribonucleases"/>
    <property type="match status" value="1"/>
</dbReference>
<evidence type="ECO:0000313" key="6">
    <source>
        <dbReference type="Proteomes" id="UP000662111"/>
    </source>
</evidence>
<feature type="chain" id="PRO_5045083405" evidence="4">
    <location>
        <begin position="21"/>
        <end position="150"/>
    </location>
</feature>
<evidence type="ECO:0000256" key="4">
    <source>
        <dbReference type="SAM" id="SignalP"/>
    </source>
</evidence>
<dbReference type="InterPro" id="IPR016191">
    <property type="entry name" value="Ribonuclease/ribotoxin"/>
</dbReference>
<feature type="signal peptide" evidence="4">
    <location>
        <begin position="1"/>
        <end position="20"/>
    </location>
</feature>
<organism evidence="5 6">
    <name type="scientific">Ornithinimicrobium pekingense</name>
    <dbReference type="NCBI Taxonomy" id="384677"/>
    <lineage>
        <taxon>Bacteria</taxon>
        <taxon>Bacillati</taxon>
        <taxon>Actinomycetota</taxon>
        <taxon>Actinomycetes</taxon>
        <taxon>Micrococcales</taxon>
        <taxon>Ornithinimicrobiaceae</taxon>
        <taxon>Ornithinimicrobium</taxon>
    </lineage>
</organism>
<evidence type="ECO:0000256" key="3">
    <source>
        <dbReference type="SAM" id="MobiDB-lite"/>
    </source>
</evidence>
<accession>A0ABQ2F2W5</accession>